<dbReference type="PRINTS" id="PR00385">
    <property type="entry name" value="P450"/>
</dbReference>
<dbReference type="AlphaFoldDB" id="A0AAJ6VM09"/>
<evidence type="ECO:0000313" key="11">
    <source>
        <dbReference type="RefSeq" id="XP_011495207.1"/>
    </source>
</evidence>
<comment type="similarity">
    <text evidence="2 9">Belongs to the cytochrome P450 family.</text>
</comment>
<dbReference type="InterPro" id="IPR001128">
    <property type="entry name" value="Cyt_P450"/>
</dbReference>
<evidence type="ECO:0000313" key="10">
    <source>
        <dbReference type="Proteomes" id="UP000695007"/>
    </source>
</evidence>
<dbReference type="Pfam" id="PF00067">
    <property type="entry name" value="p450"/>
    <property type="match status" value="1"/>
</dbReference>
<dbReference type="GO" id="GO:0005737">
    <property type="term" value="C:cytoplasm"/>
    <property type="evidence" value="ECO:0007669"/>
    <property type="project" value="TreeGrafter"/>
</dbReference>
<comment type="cofactor">
    <cofactor evidence="1 8">
        <name>heme</name>
        <dbReference type="ChEBI" id="CHEBI:30413"/>
    </cofactor>
</comment>
<sequence length="499" mass="58359">MLDMIIYIFLVVLVIYCYSCIKPKNFPPGPKWYPFIGCFPQYYVLRKKLGYIHLAFEKLSENYGPILGLKLGTQKIVIISSYDLVKKVLMLEDFNGRPNSFFFKLRSLGRKRGILFSDGSNWMQNRRFTMRHLKTFGFSYKVMSQQLDIESQGLIEFLSQQSKAGPVSMQKAFDVAVLNMLWTTFAGHRFEYNDKKCKELLWIVHEVFRVNDMLGGLMSHLPFLRFFIPKLLGYNDLVTMLDRLWSFFNDEIDNHMANLPQDDPRDLIDRYLMEIKKGTNEEATKEEINFDRENLLVLCLDLFLAGSKTTSDTLAWIIAYIALNPQWQKELQDELNKVVGRDRSPTLADMKNLPFIEAFIAEIQRYLELAPLGLPHRAMKDISLNGYLIPEDTVILLNFRTAHNDKSYWKNPEEFDPQRFLNDQGKFQQNNAFIPFGLGKRRCLGENLARSTLFVYFTNILHHFDFEIDEKYAKPDINGFDGFVVSPKPFYLKLTKRTQ</sequence>
<dbReference type="InterPro" id="IPR050182">
    <property type="entry name" value="Cytochrome_P450_fam2"/>
</dbReference>
<dbReference type="PROSITE" id="PS00086">
    <property type="entry name" value="CYTOCHROME_P450"/>
    <property type="match status" value="1"/>
</dbReference>
<dbReference type="RefSeq" id="XP_011495207.1">
    <property type="nucleotide sequence ID" value="XM_011496905.1"/>
</dbReference>
<dbReference type="KEGG" id="csol:105360112"/>
<keyword evidence="4 8" id="KW-0479">Metal-binding</keyword>
<dbReference type="GO" id="GO:0006805">
    <property type="term" value="P:xenobiotic metabolic process"/>
    <property type="evidence" value="ECO:0007669"/>
    <property type="project" value="TreeGrafter"/>
</dbReference>
<keyword evidence="3 8" id="KW-0349">Heme</keyword>
<keyword evidence="10" id="KW-1185">Reference proteome</keyword>
<dbReference type="InterPro" id="IPR017972">
    <property type="entry name" value="Cyt_P450_CS"/>
</dbReference>
<evidence type="ECO:0000256" key="7">
    <source>
        <dbReference type="ARBA" id="ARBA00023033"/>
    </source>
</evidence>
<evidence type="ECO:0000256" key="3">
    <source>
        <dbReference type="ARBA" id="ARBA00022617"/>
    </source>
</evidence>
<evidence type="ECO:0000256" key="6">
    <source>
        <dbReference type="ARBA" id="ARBA00023004"/>
    </source>
</evidence>
<dbReference type="PANTHER" id="PTHR24300">
    <property type="entry name" value="CYTOCHROME P450 508A4-RELATED"/>
    <property type="match status" value="1"/>
</dbReference>
<evidence type="ECO:0000256" key="9">
    <source>
        <dbReference type="RuleBase" id="RU000461"/>
    </source>
</evidence>
<dbReference type="InterPro" id="IPR002401">
    <property type="entry name" value="Cyt_P450_E_grp-I"/>
</dbReference>
<protein>
    <submittedName>
        <fullName evidence="11">Probable cytochrome P450 303a1</fullName>
    </submittedName>
</protein>
<dbReference type="FunFam" id="1.10.630.10:FF:000078">
    <property type="entry name" value="Probable cytochrome P450 515A1"/>
    <property type="match status" value="1"/>
</dbReference>
<evidence type="ECO:0000256" key="2">
    <source>
        <dbReference type="ARBA" id="ARBA00010617"/>
    </source>
</evidence>
<evidence type="ECO:0000256" key="1">
    <source>
        <dbReference type="ARBA" id="ARBA00001971"/>
    </source>
</evidence>
<dbReference type="PRINTS" id="PR00463">
    <property type="entry name" value="EP450I"/>
</dbReference>
<dbReference type="GO" id="GO:0006082">
    <property type="term" value="P:organic acid metabolic process"/>
    <property type="evidence" value="ECO:0007669"/>
    <property type="project" value="TreeGrafter"/>
</dbReference>
<evidence type="ECO:0000256" key="5">
    <source>
        <dbReference type="ARBA" id="ARBA00023002"/>
    </source>
</evidence>
<dbReference type="GO" id="GO:0008395">
    <property type="term" value="F:steroid hydroxylase activity"/>
    <property type="evidence" value="ECO:0007669"/>
    <property type="project" value="TreeGrafter"/>
</dbReference>
<evidence type="ECO:0000256" key="4">
    <source>
        <dbReference type="ARBA" id="ARBA00022723"/>
    </source>
</evidence>
<accession>A0AAJ6VM09</accession>
<name>A0AAJ6VM09_9HYME</name>
<dbReference type="GO" id="GO:0016712">
    <property type="term" value="F:oxidoreductase activity, acting on paired donors, with incorporation or reduction of molecular oxygen, reduced flavin or flavoprotein as one donor, and incorporation of one atom of oxygen"/>
    <property type="evidence" value="ECO:0007669"/>
    <property type="project" value="TreeGrafter"/>
</dbReference>
<evidence type="ECO:0000256" key="8">
    <source>
        <dbReference type="PIRSR" id="PIRSR602401-1"/>
    </source>
</evidence>
<feature type="binding site" description="axial binding residue" evidence="8">
    <location>
        <position position="443"/>
    </location>
    <ligand>
        <name>heme</name>
        <dbReference type="ChEBI" id="CHEBI:30413"/>
    </ligand>
    <ligandPart>
        <name>Fe</name>
        <dbReference type="ChEBI" id="CHEBI:18248"/>
    </ligandPart>
</feature>
<dbReference type="GO" id="GO:0005506">
    <property type="term" value="F:iron ion binding"/>
    <property type="evidence" value="ECO:0007669"/>
    <property type="project" value="InterPro"/>
</dbReference>
<dbReference type="GeneID" id="105360112"/>
<keyword evidence="5 9" id="KW-0560">Oxidoreductase</keyword>
<dbReference type="GO" id="GO:0020037">
    <property type="term" value="F:heme binding"/>
    <property type="evidence" value="ECO:0007669"/>
    <property type="project" value="InterPro"/>
</dbReference>
<keyword evidence="6 8" id="KW-0408">Iron</keyword>
<keyword evidence="7 9" id="KW-0503">Monooxygenase</keyword>
<dbReference type="PANTHER" id="PTHR24300:SF376">
    <property type="entry name" value="CYTOCHROME P450 15A1"/>
    <property type="match status" value="1"/>
</dbReference>
<reference evidence="11" key="1">
    <citation type="submission" date="2025-08" db="UniProtKB">
        <authorList>
            <consortium name="RefSeq"/>
        </authorList>
    </citation>
    <scope>IDENTIFICATION</scope>
</reference>
<proteinExistence type="inferred from homology"/>
<gene>
    <name evidence="11" type="primary">LOC105360112</name>
</gene>
<dbReference type="InterPro" id="IPR036396">
    <property type="entry name" value="Cyt_P450_sf"/>
</dbReference>
<dbReference type="Gene3D" id="1.10.630.10">
    <property type="entry name" value="Cytochrome P450"/>
    <property type="match status" value="1"/>
</dbReference>
<dbReference type="Proteomes" id="UP000695007">
    <property type="component" value="Unplaced"/>
</dbReference>
<dbReference type="SUPFAM" id="SSF48264">
    <property type="entry name" value="Cytochrome P450"/>
    <property type="match status" value="1"/>
</dbReference>
<organism evidence="10 11">
    <name type="scientific">Ceratosolen solmsi marchali</name>
    <dbReference type="NCBI Taxonomy" id="326594"/>
    <lineage>
        <taxon>Eukaryota</taxon>
        <taxon>Metazoa</taxon>
        <taxon>Ecdysozoa</taxon>
        <taxon>Arthropoda</taxon>
        <taxon>Hexapoda</taxon>
        <taxon>Insecta</taxon>
        <taxon>Pterygota</taxon>
        <taxon>Neoptera</taxon>
        <taxon>Endopterygota</taxon>
        <taxon>Hymenoptera</taxon>
        <taxon>Apocrita</taxon>
        <taxon>Proctotrupomorpha</taxon>
        <taxon>Chalcidoidea</taxon>
        <taxon>Agaonidae</taxon>
        <taxon>Agaoninae</taxon>
        <taxon>Ceratosolen</taxon>
    </lineage>
</organism>